<dbReference type="EMBL" id="JAAMOW010000009">
    <property type="protein sequence ID" value="NGY06458.1"/>
    <property type="molecule type" value="Genomic_DNA"/>
</dbReference>
<evidence type="ECO:0008006" key="4">
    <source>
        <dbReference type="Google" id="ProtNLM"/>
    </source>
</evidence>
<name>A0A6M2BVD8_9GAMM</name>
<dbReference type="Proteomes" id="UP000472676">
    <property type="component" value="Unassembled WGS sequence"/>
</dbReference>
<keyword evidence="1" id="KW-0472">Membrane</keyword>
<keyword evidence="3" id="KW-1185">Reference proteome</keyword>
<reference evidence="2 3" key="1">
    <citation type="journal article" date="2014" name="Int. J. Syst. Evol. Microbiol.">
        <title>Solimonas terrae sp. nov., isolated from soil.</title>
        <authorList>
            <person name="Kim S.J."/>
            <person name="Moon J.Y."/>
            <person name="Weon H.Y."/>
            <person name="Ahn J.H."/>
            <person name="Chen W.M."/>
            <person name="Kwon S.W."/>
        </authorList>
    </citation>
    <scope>NUCLEOTIDE SEQUENCE [LARGE SCALE GENOMIC DNA]</scope>
    <source>
        <strain evidence="2 3">KIS83-12</strain>
    </source>
</reference>
<feature type="transmembrane region" description="Helical" evidence="1">
    <location>
        <begin position="48"/>
        <end position="68"/>
    </location>
</feature>
<evidence type="ECO:0000256" key="1">
    <source>
        <dbReference type="SAM" id="Phobius"/>
    </source>
</evidence>
<evidence type="ECO:0000313" key="3">
    <source>
        <dbReference type="Proteomes" id="UP000472676"/>
    </source>
</evidence>
<dbReference type="AlphaFoldDB" id="A0A6M2BVD8"/>
<sequence length="73" mass="7812">MGVIRIIGIVLIIAGAAALSYKQFSYTKKTHNADFGDVHLSLKEKEQVAIPTWLGGAVVVLGIVLLVVPPRKS</sequence>
<protein>
    <recommendedName>
        <fullName evidence="4">DUF3185 domain-containing protein</fullName>
    </recommendedName>
</protein>
<accession>A0A6M2BVD8</accession>
<gene>
    <name evidence="2" type="ORF">G7Y85_16920</name>
</gene>
<keyword evidence="1" id="KW-1133">Transmembrane helix</keyword>
<evidence type="ECO:0000313" key="2">
    <source>
        <dbReference type="EMBL" id="NGY06458.1"/>
    </source>
</evidence>
<proteinExistence type="predicted"/>
<keyword evidence="1" id="KW-0812">Transmembrane</keyword>
<comment type="caution">
    <text evidence="2">The sequence shown here is derived from an EMBL/GenBank/DDBJ whole genome shotgun (WGS) entry which is preliminary data.</text>
</comment>
<organism evidence="2 3">
    <name type="scientific">Solimonas terrae</name>
    <dbReference type="NCBI Taxonomy" id="1396819"/>
    <lineage>
        <taxon>Bacteria</taxon>
        <taxon>Pseudomonadati</taxon>
        <taxon>Pseudomonadota</taxon>
        <taxon>Gammaproteobacteria</taxon>
        <taxon>Nevskiales</taxon>
        <taxon>Nevskiaceae</taxon>
        <taxon>Solimonas</taxon>
    </lineage>
</organism>